<protein>
    <recommendedName>
        <fullName evidence="2">Prolyl 4-hydroxylase alpha subunit Fe(2+) 2OG dioxygenase domain-containing protein</fullName>
    </recommendedName>
</protein>
<dbReference type="EMBL" id="UINC01086468">
    <property type="protein sequence ID" value="SVC34957.1"/>
    <property type="molecule type" value="Genomic_DNA"/>
</dbReference>
<evidence type="ECO:0008006" key="2">
    <source>
        <dbReference type="Google" id="ProtNLM"/>
    </source>
</evidence>
<accession>A0A382LID9</accession>
<dbReference type="Gene3D" id="2.60.120.620">
    <property type="entry name" value="q2cbj1_9rhob like domain"/>
    <property type="match status" value="1"/>
</dbReference>
<evidence type="ECO:0000313" key="1">
    <source>
        <dbReference type="EMBL" id="SVC34957.1"/>
    </source>
</evidence>
<organism evidence="1">
    <name type="scientific">marine metagenome</name>
    <dbReference type="NCBI Taxonomy" id="408172"/>
    <lineage>
        <taxon>unclassified sequences</taxon>
        <taxon>metagenomes</taxon>
        <taxon>ecological metagenomes</taxon>
    </lineage>
</organism>
<dbReference type="Pfam" id="PF13759">
    <property type="entry name" value="2OG-FeII_Oxy_5"/>
    <property type="match status" value="1"/>
</dbReference>
<dbReference type="AlphaFoldDB" id="A0A382LID9"/>
<gene>
    <name evidence="1" type="ORF">METZ01_LOCUS287811</name>
</gene>
<reference evidence="1" key="1">
    <citation type="submission" date="2018-05" db="EMBL/GenBank/DDBJ databases">
        <authorList>
            <person name="Lanie J.A."/>
            <person name="Ng W.-L."/>
            <person name="Kazmierczak K.M."/>
            <person name="Andrzejewski T.M."/>
            <person name="Davidsen T.M."/>
            <person name="Wayne K.J."/>
            <person name="Tettelin H."/>
            <person name="Glass J.I."/>
            <person name="Rusch D."/>
            <person name="Podicherti R."/>
            <person name="Tsui H.-C.T."/>
            <person name="Winkler M.E."/>
        </authorList>
    </citation>
    <scope>NUCLEOTIDE SEQUENCE</scope>
</reference>
<sequence length="153" mass="17537">MTDGHIKRIILENGDEQSKKTNVKALMTNWFMHKKHSVFKEICQQAIDLAMEHSPHDINWSAFDCWGSISKKGEWTKTHDHWPHPWSFVYYSDVSEGCSPLHFPNTTSAGGGYSVQPEKGELVMFPGWLYHGTMPQLVDFERVIVAGNLVYKV</sequence>
<name>A0A382LID9_9ZZZZ</name>
<proteinExistence type="predicted"/>
<dbReference type="InterPro" id="IPR012668">
    <property type="entry name" value="CHP02466"/>
</dbReference>